<dbReference type="EMBL" id="MGGL01000017">
    <property type="protein sequence ID" value="OGM25974.1"/>
    <property type="molecule type" value="Genomic_DNA"/>
</dbReference>
<evidence type="ECO:0000256" key="1">
    <source>
        <dbReference type="SAM" id="MobiDB-lite"/>
    </source>
</evidence>
<keyword evidence="2" id="KW-0812">Transmembrane</keyword>
<accession>A0A1F7YF58</accession>
<comment type="caution">
    <text evidence="4">The sequence shown here is derived from an EMBL/GenBank/DDBJ whole genome shotgun (WGS) entry which is preliminary data.</text>
</comment>
<protein>
    <recommendedName>
        <fullName evidence="6">Cohesin domain-containing protein</fullName>
    </recommendedName>
</protein>
<gene>
    <name evidence="4" type="ORF">A2628_00300</name>
</gene>
<dbReference type="AlphaFoldDB" id="A0A1F7YF58"/>
<evidence type="ECO:0000256" key="2">
    <source>
        <dbReference type="SAM" id="Phobius"/>
    </source>
</evidence>
<feature type="transmembrane region" description="Helical" evidence="2">
    <location>
        <begin position="179"/>
        <end position="198"/>
    </location>
</feature>
<keyword evidence="2" id="KW-0472">Membrane</keyword>
<evidence type="ECO:0000313" key="5">
    <source>
        <dbReference type="Proteomes" id="UP000179221"/>
    </source>
</evidence>
<organism evidence="4 5">
    <name type="scientific">Candidatus Woesebacteria bacterium RIFCSPHIGHO2_01_FULL_40_22</name>
    <dbReference type="NCBI Taxonomy" id="1802499"/>
    <lineage>
        <taxon>Bacteria</taxon>
        <taxon>Candidatus Woeseibacteriota</taxon>
    </lineage>
</organism>
<feature type="region of interest" description="Disordered" evidence="1">
    <location>
        <begin position="138"/>
        <end position="168"/>
    </location>
</feature>
<sequence length="202" mass="21469">MKKRTILVTSLILASGLFLISKGSAFASEGTFELRSTNDNTYRCFAASLQMQNLVYKVTVSCRDILYPVDNTIFSYILWANPADASAPVKVGALGLGKAQFDVKPAFTSLFVTTEENPNTKAPAGNVVMKGSIKPITFLEKPGSPAPTSGGDEETTTPEETPTPKSSAKDRLLLGLKRAGLASGLALIAILGLVFVLTRPRG</sequence>
<evidence type="ECO:0008006" key="6">
    <source>
        <dbReference type="Google" id="ProtNLM"/>
    </source>
</evidence>
<evidence type="ECO:0000313" key="4">
    <source>
        <dbReference type="EMBL" id="OGM25974.1"/>
    </source>
</evidence>
<feature type="chain" id="PRO_5009533793" description="Cohesin domain-containing protein" evidence="3">
    <location>
        <begin position="28"/>
        <end position="202"/>
    </location>
</feature>
<name>A0A1F7YF58_9BACT</name>
<proteinExistence type="predicted"/>
<feature type="signal peptide" evidence="3">
    <location>
        <begin position="1"/>
        <end position="27"/>
    </location>
</feature>
<keyword evidence="2" id="KW-1133">Transmembrane helix</keyword>
<dbReference type="Proteomes" id="UP000179221">
    <property type="component" value="Unassembled WGS sequence"/>
</dbReference>
<reference evidence="4 5" key="1">
    <citation type="journal article" date="2016" name="Nat. Commun.">
        <title>Thousands of microbial genomes shed light on interconnected biogeochemical processes in an aquifer system.</title>
        <authorList>
            <person name="Anantharaman K."/>
            <person name="Brown C.T."/>
            <person name="Hug L.A."/>
            <person name="Sharon I."/>
            <person name="Castelle C.J."/>
            <person name="Probst A.J."/>
            <person name="Thomas B.C."/>
            <person name="Singh A."/>
            <person name="Wilkins M.J."/>
            <person name="Karaoz U."/>
            <person name="Brodie E.L."/>
            <person name="Williams K.H."/>
            <person name="Hubbard S.S."/>
            <person name="Banfield J.F."/>
        </authorList>
    </citation>
    <scope>NUCLEOTIDE SEQUENCE [LARGE SCALE GENOMIC DNA]</scope>
</reference>
<keyword evidence="3" id="KW-0732">Signal</keyword>
<evidence type="ECO:0000256" key="3">
    <source>
        <dbReference type="SAM" id="SignalP"/>
    </source>
</evidence>